<evidence type="ECO:0000313" key="2">
    <source>
        <dbReference type="EMBL" id="KAF3591897.1"/>
    </source>
</evidence>
<gene>
    <name evidence="2" type="ORF">DY000_02020023</name>
</gene>
<name>A0ABQ7E4H7_BRACR</name>
<proteinExistence type="predicted"/>
<evidence type="ECO:0000313" key="3">
    <source>
        <dbReference type="Proteomes" id="UP000266723"/>
    </source>
</evidence>
<feature type="region of interest" description="Disordered" evidence="1">
    <location>
        <begin position="27"/>
        <end position="124"/>
    </location>
</feature>
<reference evidence="2 3" key="1">
    <citation type="journal article" date="2020" name="BMC Genomics">
        <title>Intraspecific diversification of the crop wild relative Brassica cretica Lam. using demographic model selection.</title>
        <authorList>
            <person name="Kioukis A."/>
            <person name="Michalopoulou V.A."/>
            <person name="Briers L."/>
            <person name="Pirintsos S."/>
            <person name="Studholme D.J."/>
            <person name="Pavlidis P."/>
            <person name="Sarris P.F."/>
        </authorList>
    </citation>
    <scope>NUCLEOTIDE SEQUENCE [LARGE SCALE GENOMIC DNA]</scope>
    <source>
        <strain evidence="3">cv. PFS-1207/04</strain>
    </source>
</reference>
<keyword evidence="3" id="KW-1185">Reference proteome</keyword>
<feature type="compositionally biased region" description="Basic and acidic residues" evidence="1">
    <location>
        <begin position="73"/>
        <end position="89"/>
    </location>
</feature>
<sequence>MSRSDHVRSLAILSIRAMSSERHLRVARPFVDTRREKTTRERPLAVTPASRSRPVQVSILRPKPGIMVKKTKEKSDAEKQEAERQESSLRGKALASEQASSGTQGTSRQQTLAAKKAKEQEKRA</sequence>
<feature type="compositionally biased region" description="Basic and acidic residues" evidence="1">
    <location>
        <begin position="31"/>
        <end position="43"/>
    </location>
</feature>
<dbReference type="Proteomes" id="UP000266723">
    <property type="component" value="Unassembled WGS sequence"/>
</dbReference>
<evidence type="ECO:0008006" key="4">
    <source>
        <dbReference type="Google" id="ProtNLM"/>
    </source>
</evidence>
<dbReference type="EMBL" id="QGKV02000299">
    <property type="protein sequence ID" value="KAF3591897.1"/>
    <property type="molecule type" value="Genomic_DNA"/>
</dbReference>
<feature type="compositionally biased region" description="Polar residues" evidence="1">
    <location>
        <begin position="97"/>
        <end position="112"/>
    </location>
</feature>
<protein>
    <recommendedName>
        <fullName evidence="4">Small EDRK-rich factor-like N-terminal domain-containing protein</fullName>
    </recommendedName>
</protein>
<evidence type="ECO:0000256" key="1">
    <source>
        <dbReference type="SAM" id="MobiDB-lite"/>
    </source>
</evidence>
<comment type="caution">
    <text evidence="2">The sequence shown here is derived from an EMBL/GenBank/DDBJ whole genome shotgun (WGS) entry which is preliminary data.</text>
</comment>
<organism evidence="2 3">
    <name type="scientific">Brassica cretica</name>
    <name type="common">Mustard</name>
    <dbReference type="NCBI Taxonomy" id="69181"/>
    <lineage>
        <taxon>Eukaryota</taxon>
        <taxon>Viridiplantae</taxon>
        <taxon>Streptophyta</taxon>
        <taxon>Embryophyta</taxon>
        <taxon>Tracheophyta</taxon>
        <taxon>Spermatophyta</taxon>
        <taxon>Magnoliopsida</taxon>
        <taxon>eudicotyledons</taxon>
        <taxon>Gunneridae</taxon>
        <taxon>Pentapetalae</taxon>
        <taxon>rosids</taxon>
        <taxon>malvids</taxon>
        <taxon>Brassicales</taxon>
        <taxon>Brassicaceae</taxon>
        <taxon>Brassiceae</taxon>
        <taxon>Brassica</taxon>
    </lineage>
</organism>
<accession>A0ABQ7E4H7</accession>